<dbReference type="CDD" id="cd12148">
    <property type="entry name" value="fungal_TF_MHR"/>
    <property type="match status" value="1"/>
</dbReference>
<organism evidence="9 10">
    <name type="scientific">Lentinus tigrinus ALCF2SS1-6</name>
    <dbReference type="NCBI Taxonomy" id="1328759"/>
    <lineage>
        <taxon>Eukaryota</taxon>
        <taxon>Fungi</taxon>
        <taxon>Dikarya</taxon>
        <taxon>Basidiomycota</taxon>
        <taxon>Agaricomycotina</taxon>
        <taxon>Agaricomycetes</taxon>
        <taxon>Polyporales</taxon>
        <taxon>Polyporaceae</taxon>
        <taxon>Lentinus</taxon>
    </lineage>
</organism>
<dbReference type="GO" id="GO:0005634">
    <property type="term" value="C:nucleus"/>
    <property type="evidence" value="ECO:0007669"/>
    <property type="project" value="UniProtKB-SubCell"/>
</dbReference>
<keyword evidence="4" id="KW-0238">DNA-binding</keyword>
<feature type="compositionally biased region" description="Low complexity" evidence="7">
    <location>
        <begin position="348"/>
        <end position="360"/>
    </location>
</feature>
<dbReference type="Pfam" id="PF00172">
    <property type="entry name" value="Zn_clus"/>
    <property type="match status" value="1"/>
</dbReference>
<keyword evidence="2" id="KW-0479">Metal-binding</keyword>
<dbReference type="SMART" id="SM00906">
    <property type="entry name" value="Fungal_trans"/>
    <property type="match status" value="1"/>
</dbReference>
<evidence type="ECO:0000256" key="5">
    <source>
        <dbReference type="ARBA" id="ARBA00023163"/>
    </source>
</evidence>
<keyword evidence="3" id="KW-0805">Transcription regulation</keyword>
<evidence type="ECO:0000256" key="3">
    <source>
        <dbReference type="ARBA" id="ARBA00023015"/>
    </source>
</evidence>
<feature type="region of interest" description="Disordered" evidence="7">
    <location>
        <begin position="332"/>
        <end position="388"/>
    </location>
</feature>
<gene>
    <name evidence="9" type="ORF">L227DRAFT_623292</name>
</gene>
<evidence type="ECO:0000256" key="6">
    <source>
        <dbReference type="ARBA" id="ARBA00023242"/>
    </source>
</evidence>
<evidence type="ECO:0000313" key="10">
    <source>
        <dbReference type="Proteomes" id="UP000313359"/>
    </source>
</evidence>
<dbReference type="PROSITE" id="PS50048">
    <property type="entry name" value="ZN2_CY6_FUNGAL_2"/>
    <property type="match status" value="1"/>
</dbReference>
<keyword evidence="6" id="KW-0539">Nucleus</keyword>
<dbReference type="PANTHER" id="PTHR31845">
    <property type="entry name" value="FINGER DOMAIN PROTEIN, PUTATIVE-RELATED"/>
    <property type="match status" value="1"/>
</dbReference>
<proteinExistence type="predicted"/>
<dbReference type="SUPFAM" id="SSF57701">
    <property type="entry name" value="Zn2/Cys6 DNA-binding domain"/>
    <property type="match status" value="1"/>
</dbReference>
<dbReference type="GO" id="GO:0000976">
    <property type="term" value="F:transcription cis-regulatory region binding"/>
    <property type="evidence" value="ECO:0007669"/>
    <property type="project" value="TreeGrafter"/>
</dbReference>
<dbReference type="SMART" id="SM00066">
    <property type="entry name" value="GAL4"/>
    <property type="match status" value="1"/>
</dbReference>
<dbReference type="CDD" id="cd00067">
    <property type="entry name" value="GAL4"/>
    <property type="match status" value="1"/>
</dbReference>
<dbReference type="OrthoDB" id="39175at2759"/>
<dbReference type="InterPro" id="IPR007219">
    <property type="entry name" value="XnlR_reg_dom"/>
</dbReference>
<evidence type="ECO:0000313" key="9">
    <source>
        <dbReference type="EMBL" id="RPD61170.1"/>
    </source>
</evidence>
<feature type="compositionally biased region" description="Polar residues" evidence="7">
    <location>
        <begin position="361"/>
        <end position="373"/>
    </location>
</feature>
<dbReference type="InterPro" id="IPR051089">
    <property type="entry name" value="prtT"/>
</dbReference>
<dbReference type="InterPro" id="IPR001138">
    <property type="entry name" value="Zn2Cys6_DnaBD"/>
</dbReference>
<dbReference type="GO" id="GO:0006351">
    <property type="term" value="P:DNA-templated transcription"/>
    <property type="evidence" value="ECO:0007669"/>
    <property type="project" value="InterPro"/>
</dbReference>
<dbReference type="EMBL" id="ML122263">
    <property type="protein sequence ID" value="RPD61170.1"/>
    <property type="molecule type" value="Genomic_DNA"/>
</dbReference>
<accession>A0A5C2SBL9</accession>
<dbReference type="Pfam" id="PF04082">
    <property type="entry name" value="Fungal_trans"/>
    <property type="match status" value="1"/>
</dbReference>
<keyword evidence="10" id="KW-1185">Reference proteome</keyword>
<feature type="compositionally biased region" description="Polar residues" evidence="7">
    <location>
        <begin position="1040"/>
        <end position="1056"/>
    </location>
</feature>
<reference evidence="9" key="1">
    <citation type="journal article" date="2018" name="Genome Biol. Evol.">
        <title>Genomics and development of Lentinus tigrinus, a white-rot wood-decaying mushroom with dimorphic fruiting bodies.</title>
        <authorList>
            <person name="Wu B."/>
            <person name="Xu Z."/>
            <person name="Knudson A."/>
            <person name="Carlson A."/>
            <person name="Chen N."/>
            <person name="Kovaka S."/>
            <person name="LaButti K."/>
            <person name="Lipzen A."/>
            <person name="Pennachio C."/>
            <person name="Riley R."/>
            <person name="Schakwitz W."/>
            <person name="Umezawa K."/>
            <person name="Ohm R.A."/>
            <person name="Grigoriev I.V."/>
            <person name="Nagy L.G."/>
            <person name="Gibbons J."/>
            <person name="Hibbett D."/>
        </authorList>
    </citation>
    <scope>NUCLEOTIDE SEQUENCE [LARGE SCALE GENOMIC DNA]</scope>
    <source>
        <strain evidence="9">ALCF2SS1-6</strain>
    </source>
</reference>
<evidence type="ECO:0000256" key="4">
    <source>
        <dbReference type="ARBA" id="ARBA00023125"/>
    </source>
</evidence>
<feature type="region of interest" description="Disordered" evidence="7">
    <location>
        <begin position="459"/>
        <end position="515"/>
    </location>
</feature>
<evidence type="ECO:0000256" key="1">
    <source>
        <dbReference type="ARBA" id="ARBA00004123"/>
    </source>
</evidence>
<dbReference type="PROSITE" id="PS00463">
    <property type="entry name" value="ZN2_CY6_FUNGAL_1"/>
    <property type="match status" value="1"/>
</dbReference>
<evidence type="ECO:0000259" key="8">
    <source>
        <dbReference type="PROSITE" id="PS50048"/>
    </source>
</evidence>
<dbReference type="PANTHER" id="PTHR31845:SF17">
    <property type="entry name" value="ZN(II)2CYS6 TRANSCRIPTION FACTOR (EUROFUNG)"/>
    <property type="match status" value="1"/>
</dbReference>
<dbReference type="Proteomes" id="UP000313359">
    <property type="component" value="Unassembled WGS sequence"/>
</dbReference>
<dbReference type="GO" id="GO:0000981">
    <property type="term" value="F:DNA-binding transcription factor activity, RNA polymerase II-specific"/>
    <property type="evidence" value="ECO:0007669"/>
    <property type="project" value="InterPro"/>
</dbReference>
<evidence type="ECO:0000256" key="2">
    <source>
        <dbReference type="ARBA" id="ARBA00022723"/>
    </source>
</evidence>
<dbReference type="GO" id="GO:0008270">
    <property type="term" value="F:zinc ion binding"/>
    <property type="evidence" value="ECO:0007669"/>
    <property type="project" value="InterPro"/>
</dbReference>
<dbReference type="Gene3D" id="4.10.240.10">
    <property type="entry name" value="Zn(2)-C6 fungal-type DNA-binding domain"/>
    <property type="match status" value="1"/>
</dbReference>
<keyword evidence="5" id="KW-0804">Transcription</keyword>
<dbReference type="InterPro" id="IPR036864">
    <property type="entry name" value="Zn2-C6_fun-type_DNA-bd_sf"/>
</dbReference>
<feature type="domain" description="Zn(2)-C6 fungal-type" evidence="8">
    <location>
        <begin position="265"/>
        <end position="297"/>
    </location>
</feature>
<dbReference type="AlphaFoldDB" id="A0A5C2SBL9"/>
<sequence length="1136" mass="125505">MAQHPTHPSHPPHPQFLAVDWPQNHDTIPPQPPQLENEYDIDPSRYDILQNDIPQMDRRRPQQGSGYMMNNFGRQQFGGAGDYAFTFPNSQSQAQPQHFNPLYNGSQFYHDQASQFPGMPFGDTSQSMPSSPYYAEDTPAFTYGQGQGIIGQHGHARSSSNPGNPGLTPTVRTFQGERTPVYSNVPSPITPNFGSSPNYGPGMGVQPGMPYHDRGHIDTAGAPHASKRMRALDDGEGEVSSVDGDVHEDGAQTKEGAKPSKPPGACARCKGLKVKCEFKTDPDICKRCLNGGHECVIPGRKKRRAPPRRDLLLSQIREQAAKIEELMKQLEEANKRASQKQTAESERANAPSPSHSASASTTDISNISNSELTGSEIGTPEPASDHLTKPDVLDWIAKARESIEAFGGYINMGGTGVTKDMIGEDVLGWKDSSSEGSEQGDLTGQDYVEETNSDIHVEVQDVDATAEPQRGRPGPKGLAAGEASTSTAEDRASASSTTQSSRRKKSRTGARSEKLAILPNEVAPIGMLANLSLKKSKSKSRMSSRSRSVSTVDDNEYGVANDDYFRANSPGPDRPIMYSQHQTPYILRSGLVSPAEVEKLFKIYFDYINPNVSLLDPVLYTAQKTYWRSPFLFTAICGISSKFYSQRPELYQQAMNCARLAGGSTLIGGQKSVETVAAYMLLALYPVPARKWEEDRCWVYLGLAIRIATDINLHHPHTVQPENEQHAREMLNRTRLWLNCFNVDRSMASQYGKAPIISNTDYVANHSEFWYKSSPYNIPDIDIHLCGYNAELKVLAEYRSTIFSDPEHPVGLNKNLDVTGEASKTDDQLARLWETWAARMRDENNKSPVFQFRMHLLRVAISYARMTALAFAFQHTFGRDPSQGFSDAFFWRCLRASKDLIRTLVDDIGVPQLRIYLRHGPDSECVFVTFTCAFLIKLLHPKFATYIPRETRVEIRSMVEEVSDFLGSPEVAIDDRHGPKMYSRFLKGLLETPLATIDHSPAALKRAMRSLAGSPSDPDRPSASPAAPVSSSSPPAPSAGTSMSNQKAATSPTDSQMFDGLGLQYPDPDQMSQPVDAAELYAPPLPFDSDLLHSMQALTEANWSNMVLPGFNWMDAIQPDTDVQMRFNDPNPAVTH</sequence>
<feature type="region of interest" description="Disordered" evidence="7">
    <location>
        <begin position="1007"/>
        <end position="1069"/>
    </location>
</feature>
<comment type="subcellular location">
    <subcellularLocation>
        <location evidence="1">Nucleus</location>
    </subcellularLocation>
</comment>
<protein>
    <recommendedName>
        <fullName evidence="8">Zn(2)-C6 fungal-type domain-containing protein</fullName>
    </recommendedName>
</protein>
<feature type="region of interest" description="Disordered" evidence="7">
    <location>
        <begin position="1"/>
        <end position="39"/>
    </location>
</feature>
<feature type="compositionally biased region" description="Low complexity" evidence="7">
    <location>
        <begin position="1021"/>
        <end position="1033"/>
    </location>
</feature>
<feature type="region of interest" description="Disordered" evidence="7">
    <location>
        <begin position="233"/>
        <end position="264"/>
    </location>
</feature>
<evidence type="ECO:0000256" key="7">
    <source>
        <dbReference type="SAM" id="MobiDB-lite"/>
    </source>
</evidence>
<feature type="compositionally biased region" description="Basic and acidic residues" evidence="7">
    <location>
        <begin position="244"/>
        <end position="258"/>
    </location>
</feature>
<dbReference type="STRING" id="1328759.A0A5C2SBL9"/>
<name>A0A5C2SBL9_9APHY</name>